<evidence type="ECO:0000313" key="3">
    <source>
        <dbReference type="EMBL" id="GAA0491412.1"/>
    </source>
</evidence>
<dbReference type="CDD" id="cd00413">
    <property type="entry name" value="Glyco_hydrolase_16"/>
    <property type="match status" value="1"/>
</dbReference>
<sequence length="286" mass="31529">MHLPRLSLAGLLVTALLSPAPEPADAAPRPQWRLRFSDGFDTPAPRGAFSDCDHFPDTGRAYCGGLTGRTRADWWAYPDGWPDTATQRAYPVGGRYDPATTVWISGGRLHLRLWRGPDGDVHSAAVVPKPMMGLRYGRYEERFRVSRTAVGYKSAHLLWPVDEAGCRGCEIDFPEFEWTGTIHAFTHPKGGGRQDAFDTGALWTSWHTSVIEWTPSGVAYFLDGRLIGRSVSGVPDRPMSWILQNEAALDGSRAAPGSRAQLDVDRVRGWSWAGAAQTPRARTADR</sequence>
<evidence type="ECO:0000313" key="4">
    <source>
        <dbReference type="Proteomes" id="UP001499895"/>
    </source>
</evidence>
<dbReference type="InterPro" id="IPR013320">
    <property type="entry name" value="ConA-like_dom_sf"/>
</dbReference>
<keyword evidence="4" id="KW-1185">Reference proteome</keyword>
<gene>
    <name evidence="3" type="ORF">GCM10009544_60210</name>
</gene>
<feature type="domain" description="GH16" evidence="2">
    <location>
        <begin position="22"/>
        <end position="275"/>
    </location>
</feature>
<dbReference type="Pfam" id="PF00722">
    <property type="entry name" value="Glyco_hydro_16"/>
    <property type="match status" value="1"/>
</dbReference>
<dbReference type="SUPFAM" id="SSF49899">
    <property type="entry name" value="Concanavalin A-like lectins/glucanases"/>
    <property type="match status" value="1"/>
</dbReference>
<proteinExistence type="predicted"/>
<evidence type="ECO:0000256" key="1">
    <source>
        <dbReference type="SAM" id="SignalP"/>
    </source>
</evidence>
<accession>A0ABP3L3V5</accession>
<reference evidence="4" key="1">
    <citation type="journal article" date="2019" name="Int. J. Syst. Evol. Microbiol.">
        <title>The Global Catalogue of Microorganisms (GCM) 10K type strain sequencing project: providing services to taxonomists for standard genome sequencing and annotation.</title>
        <authorList>
            <consortium name="The Broad Institute Genomics Platform"/>
            <consortium name="The Broad Institute Genome Sequencing Center for Infectious Disease"/>
            <person name="Wu L."/>
            <person name="Ma J."/>
        </authorList>
    </citation>
    <scope>NUCLEOTIDE SEQUENCE [LARGE SCALE GENOMIC DNA]</scope>
    <source>
        <strain evidence="4">JCM 10649</strain>
    </source>
</reference>
<feature type="signal peptide" evidence="1">
    <location>
        <begin position="1"/>
        <end position="26"/>
    </location>
</feature>
<dbReference type="Gene3D" id="2.60.120.200">
    <property type="match status" value="1"/>
</dbReference>
<dbReference type="InterPro" id="IPR000757">
    <property type="entry name" value="Beta-glucanase-like"/>
</dbReference>
<protein>
    <recommendedName>
        <fullName evidence="2">GH16 domain-containing protein</fullName>
    </recommendedName>
</protein>
<dbReference type="PROSITE" id="PS51762">
    <property type="entry name" value="GH16_2"/>
    <property type="match status" value="1"/>
</dbReference>
<organism evidence="3 4">
    <name type="scientific">Streptomyces stramineus</name>
    <dbReference type="NCBI Taxonomy" id="173861"/>
    <lineage>
        <taxon>Bacteria</taxon>
        <taxon>Bacillati</taxon>
        <taxon>Actinomycetota</taxon>
        <taxon>Actinomycetes</taxon>
        <taxon>Kitasatosporales</taxon>
        <taxon>Streptomycetaceae</taxon>
        <taxon>Streptomyces</taxon>
    </lineage>
</organism>
<dbReference type="Proteomes" id="UP001499895">
    <property type="component" value="Unassembled WGS sequence"/>
</dbReference>
<comment type="caution">
    <text evidence="3">The sequence shown here is derived from an EMBL/GenBank/DDBJ whole genome shotgun (WGS) entry which is preliminary data.</text>
</comment>
<name>A0ABP3L3V5_9ACTN</name>
<feature type="chain" id="PRO_5046814439" description="GH16 domain-containing protein" evidence="1">
    <location>
        <begin position="27"/>
        <end position="286"/>
    </location>
</feature>
<dbReference type="EMBL" id="BAAAHB010000121">
    <property type="protein sequence ID" value="GAA0491412.1"/>
    <property type="molecule type" value="Genomic_DNA"/>
</dbReference>
<evidence type="ECO:0000259" key="2">
    <source>
        <dbReference type="PROSITE" id="PS51762"/>
    </source>
</evidence>
<dbReference type="RefSeq" id="WP_344096864.1">
    <property type="nucleotide sequence ID" value="NZ_BAAAHB010000121.1"/>
</dbReference>
<keyword evidence="1" id="KW-0732">Signal</keyword>